<reference evidence="8 9" key="1">
    <citation type="submission" date="2016-08" db="EMBL/GenBank/DDBJ databases">
        <title>A new outlook on sporulation: Clostridium algidixylanolyticum.</title>
        <authorList>
            <person name="Poppleton D.I."/>
            <person name="Gribaldo S."/>
        </authorList>
    </citation>
    <scope>NUCLEOTIDE SEQUENCE [LARGE SCALE GENOMIC DNA]</scope>
    <source>
        <strain evidence="8 9">SPL73</strain>
    </source>
</reference>
<dbReference type="GO" id="GO:1990281">
    <property type="term" value="C:efflux pump complex"/>
    <property type="evidence" value="ECO:0007669"/>
    <property type="project" value="TreeGrafter"/>
</dbReference>
<dbReference type="GO" id="GO:0015562">
    <property type="term" value="F:efflux transmembrane transporter activity"/>
    <property type="evidence" value="ECO:0007669"/>
    <property type="project" value="InterPro"/>
</dbReference>
<comment type="subcellular location">
    <subcellularLocation>
        <location evidence="1">Cell outer membrane</location>
    </subcellularLocation>
</comment>
<evidence type="ECO:0000256" key="4">
    <source>
        <dbReference type="ARBA" id="ARBA00023136"/>
    </source>
</evidence>
<dbReference type="OrthoDB" id="2020175at2"/>
<accession>A0A419T3E5</accession>
<dbReference type="SUPFAM" id="SSF56954">
    <property type="entry name" value="Outer membrane efflux proteins (OEP)"/>
    <property type="match status" value="1"/>
</dbReference>
<keyword evidence="3" id="KW-0812">Transmembrane</keyword>
<feature type="chain" id="PRO_5019380486" description="Transporter" evidence="7">
    <location>
        <begin position="26"/>
        <end position="401"/>
    </location>
</feature>
<dbReference type="PANTHER" id="PTHR30026:SF20">
    <property type="entry name" value="OUTER MEMBRANE PROTEIN TOLC"/>
    <property type="match status" value="1"/>
</dbReference>
<dbReference type="RefSeq" id="WP_120196654.1">
    <property type="nucleotide sequence ID" value="NZ_MCIA01000014.1"/>
</dbReference>
<evidence type="ECO:0000256" key="5">
    <source>
        <dbReference type="ARBA" id="ARBA00023237"/>
    </source>
</evidence>
<dbReference type="PANTHER" id="PTHR30026">
    <property type="entry name" value="OUTER MEMBRANE PROTEIN TOLC"/>
    <property type="match status" value="1"/>
</dbReference>
<feature type="coiled-coil region" evidence="6">
    <location>
        <begin position="87"/>
        <end position="146"/>
    </location>
</feature>
<sequence length="401" mass="44270">MKRRNVLPVFLAVVIFTTPALSVYAAEGPGQAQKPLPEGITTEQWSQLNDQTIKFDELSNLVRYFNPDVQNMADSLNINVENVEYVHDNLRKYIKDLEDDAKEVKDSGGTSTPEGMEQYMTLVGTVKVLKSNAETAQKSIKKLKQSNSTINFNITQMSRQYENIADQVMIGYNNASANRALLQKVVELSNAAYEAQELGLKIGTATQTDVLSAKKELLSAQSSLMNLDNTIDGLRRSLGLLTGYSSESIPAIEGLPELDLQTLSSIDLQADTAKAIGNNYDLINMRRANSNKTTTGMENKQASVSEGEQNVAVTMQSLYQNVKQAKTAYEATLTSYEKAGLDNGKAERSFQMGMLSKITYLQSQMAFLQAEGAKQSAYSELYQAYTTYQWAVKGIISDSQK</sequence>
<feature type="signal peptide" evidence="7">
    <location>
        <begin position="1"/>
        <end position="25"/>
    </location>
</feature>
<dbReference type="GO" id="GO:0009279">
    <property type="term" value="C:cell outer membrane"/>
    <property type="evidence" value="ECO:0007669"/>
    <property type="project" value="UniProtKB-SubCell"/>
</dbReference>
<evidence type="ECO:0000256" key="7">
    <source>
        <dbReference type="SAM" id="SignalP"/>
    </source>
</evidence>
<evidence type="ECO:0000256" key="2">
    <source>
        <dbReference type="ARBA" id="ARBA00022452"/>
    </source>
</evidence>
<keyword evidence="5" id="KW-0998">Cell outer membrane</keyword>
<dbReference type="EMBL" id="MCIA01000014">
    <property type="protein sequence ID" value="RKD31992.1"/>
    <property type="molecule type" value="Genomic_DNA"/>
</dbReference>
<dbReference type="InterPro" id="IPR051906">
    <property type="entry name" value="TolC-like"/>
</dbReference>
<comment type="caution">
    <text evidence="8">The sequence shown here is derived from an EMBL/GenBank/DDBJ whole genome shotgun (WGS) entry which is preliminary data.</text>
</comment>
<keyword evidence="9" id="KW-1185">Reference proteome</keyword>
<evidence type="ECO:0000256" key="6">
    <source>
        <dbReference type="SAM" id="Coils"/>
    </source>
</evidence>
<keyword evidence="7" id="KW-0732">Signal</keyword>
<keyword evidence="2" id="KW-1134">Transmembrane beta strand</keyword>
<evidence type="ECO:0008006" key="10">
    <source>
        <dbReference type="Google" id="ProtNLM"/>
    </source>
</evidence>
<name>A0A419T3E5_9FIRM</name>
<dbReference type="Proteomes" id="UP000284277">
    <property type="component" value="Unassembled WGS sequence"/>
</dbReference>
<dbReference type="AlphaFoldDB" id="A0A419T3E5"/>
<evidence type="ECO:0000256" key="1">
    <source>
        <dbReference type="ARBA" id="ARBA00004442"/>
    </source>
</evidence>
<dbReference type="GO" id="GO:0015288">
    <property type="term" value="F:porin activity"/>
    <property type="evidence" value="ECO:0007669"/>
    <property type="project" value="TreeGrafter"/>
</dbReference>
<organism evidence="8 9">
    <name type="scientific">Lacrimispora algidixylanolytica</name>
    <dbReference type="NCBI Taxonomy" id="94868"/>
    <lineage>
        <taxon>Bacteria</taxon>
        <taxon>Bacillati</taxon>
        <taxon>Bacillota</taxon>
        <taxon>Clostridia</taxon>
        <taxon>Lachnospirales</taxon>
        <taxon>Lachnospiraceae</taxon>
        <taxon>Lacrimispora</taxon>
    </lineage>
</organism>
<keyword evidence="4" id="KW-0472">Membrane</keyword>
<evidence type="ECO:0000313" key="8">
    <source>
        <dbReference type="EMBL" id="RKD31992.1"/>
    </source>
</evidence>
<dbReference type="Gene3D" id="1.20.1600.10">
    <property type="entry name" value="Outer membrane efflux proteins (OEP)"/>
    <property type="match status" value="2"/>
</dbReference>
<evidence type="ECO:0000313" key="9">
    <source>
        <dbReference type="Proteomes" id="UP000284277"/>
    </source>
</evidence>
<keyword evidence="6" id="KW-0175">Coiled coil</keyword>
<proteinExistence type="predicted"/>
<evidence type="ECO:0000256" key="3">
    <source>
        <dbReference type="ARBA" id="ARBA00022692"/>
    </source>
</evidence>
<gene>
    <name evidence="8" type="ORF">BET01_18420</name>
</gene>
<protein>
    <recommendedName>
        <fullName evidence="10">Transporter</fullName>
    </recommendedName>
</protein>